<gene>
    <name evidence="2" type="ORF">CJ203_07105</name>
</gene>
<keyword evidence="1" id="KW-0812">Transmembrane</keyword>
<organism evidence="2 3">
    <name type="scientific">Corynebacterium tuscaniense</name>
    <dbReference type="NCBI Taxonomy" id="302449"/>
    <lineage>
        <taxon>Bacteria</taxon>
        <taxon>Bacillati</taxon>
        <taxon>Actinomycetota</taxon>
        <taxon>Actinomycetes</taxon>
        <taxon>Mycobacteriales</taxon>
        <taxon>Corynebacteriaceae</taxon>
        <taxon>Corynebacterium</taxon>
    </lineage>
</organism>
<keyword evidence="3" id="KW-1185">Reference proteome</keyword>
<keyword evidence="1" id="KW-1133">Transmembrane helix</keyword>
<sequence>MPRNNRNREAAIWLTLAMVVVILLVARLGFLGLILGIGLAAIAFVGFLNSTVDPEIEALKASLRVARDDIAEIIDWYDDFTTGTDLEALTQRTLTYRALTVPNSDIPEIEDFQLRLDSSRRFLARVDTHLLQSDLSRHELEKLITIADQRASELACSWSDARRAARNAG</sequence>
<evidence type="ECO:0000313" key="2">
    <source>
        <dbReference type="EMBL" id="PMC64161.1"/>
    </source>
</evidence>
<evidence type="ECO:0000256" key="1">
    <source>
        <dbReference type="SAM" id="Phobius"/>
    </source>
</evidence>
<comment type="caution">
    <text evidence="2">The sequence shown here is derived from an EMBL/GenBank/DDBJ whole genome shotgun (WGS) entry which is preliminary data.</text>
</comment>
<protein>
    <submittedName>
        <fullName evidence="2">Uncharacterized protein</fullName>
    </submittedName>
</protein>
<feature type="transmembrane region" description="Helical" evidence="1">
    <location>
        <begin position="12"/>
        <end position="45"/>
    </location>
</feature>
<dbReference type="Proteomes" id="UP000235836">
    <property type="component" value="Unassembled WGS sequence"/>
</dbReference>
<dbReference type="AlphaFoldDB" id="A0A2N6T4B5"/>
<dbReference type="RefSeq" id="WP_102724103.1">
    <property type="nucleotide sequence ID" value="NZ_PNHG01000009.1"/>
</dbReference>
<evidence type="ECO:0000313" key="3">
    <source>
        <dbReference type="Proteomes" id="UP000235836"/>
    </source>
</evidence>
<accession>A0A2N6T4B5</accession>
<proteinExistence type="predicted"/>
<name>A0A2N6T4B5_9CORY</name>
<dbReference type="EMBL" id="PNHG01000009">
    <property type="protein sequence ID" value="PMC64161.1"/>
    <property type="molecule type" value="Genomic_DNA"/>
</dbReference>
<reference evidence="2 3" key="1">
    <citation type="submission" date="2017-09" db="EMBL/GenBank/DDBJ databases">
        <title>Bacterial strain isolated from the female urinary microbiota.</title>
        <authorList>
            <person name="Thomas-White K."/>
            <person name="Kumar N."/>
            <person name="Forster S."/>
            <person name="Putonti C."/>
            <person name="Lawley T."/>
            <person name="Wolfe A.J."/>
        </authorList>
    </citation>
    <scope>NUCLEOTIDE SEQUENCE [LARGE SCALE GENOMIC DNA]</scope>
    <source>
        <strain evidence="2 3">UMB0792</strain>
    </source>
</reference>
<keyword evidence="1" id="KW-0472">Membrane</keyword>